<feature type="transmembrane region" description="Helical" evidence="6">
    <location>
        <begin position="665"/>
        <end position="684"/>
    </location>
</feature>
<dbReference type="InterPro" id="IPR027022">
    <property type="entry name" value="ABC_permease_BceB-typ"/>
</dbReference>
<evidence type="ECO:0000256" key="6">
    <source>
        <dbReference type="PIRNR" id="PIRNR018968"/>
    </source>
</evidence>
<dbReference type="Pfam" id="PF02687">
    <property type="entry name" value="FtsX"/>
    <property type="match status" value="1"/>
</dbReference>
<organism evidence="8 9">
    <name type="scientific">Candidatus Vagococcus giribetii</name>
    <dbReference type="NCBI Taxonomy" id="2230876"/>
    <lineage>
        <taxon>Bacteria</taxon>
        <taxon>Bacillati</taxon>
        <taxon>Bacillota</taxon>
        <taxon>Bacilli</taxon>
        <taxon>Lactobacillales</taxon>
        <taxon>Enterococcaceae</taxon>
        <taxon>Vagococcus</taxon>
    </lineage>
</organism>
<feature type="transmembrane region" description="Helical" evidence="6">
    <location>
        <begin position="577"/>
        <end position="598"/>
    </location>
</feature>
<comment type="similarity">
    <text evidence="6">Belongs to the ABC-4 integral membrane protein family.</text>
</comment>
<feature type="transmembrane region" description="Helical" evidence="6">
    <location>
        <begin position="231"/>
        <end position="253"/>
    </location>
</feature>
<evidence type="ECO:0000259" key="7">
    <source>
        <dbReference type="Pfam" id="PF02687"/>
    </source>
</evidence>
<feature type="transmembrane region" description="Helical" evidence="6">
    <location>
        <begin position="202"/>
        <end position="225"/>
    </location>
</feature>
<keyword evidence="3 6" id="KW-0812">Transmembrane</keyword>
<feature type="transmembrane region" description="Helical" evidence="6">
    <location>
        <begin position="61"/>
        <end position="82"/>
    </location>
</feature>
<proteinExistence type="inferred from homology"/>
<evidence type="ECO:0000256" key="2">
    <source>
        <dbReference type="ARBA" id="ARBA00022475"/>
    </source>
</evidence>
<feature type="transmembrane region" description="Helical" evidence="6">
    <location>
        <begin position="632"/>
        <end position="653"/>
    </location>
</feature>
<dbReference type="PANTHER" id="PTHR46795">
    <property type="entry name" value="ABC TRANSPORTER PERMEASE-RELATED-RELATED"/>
    <property type="match status" value="1"/>
</dbReference>
<keyword evidence="9" id="KW-1185">Reference proteome</keyword>
<dbReference type="EMBL" id="JAFLVX010000018">
    <property type="protein sequence ID" value="MBO0476786.1"/>
    <property type="molecule type" value="Genomic_DNA"/>
</dbReference>
<comment type="subcellular location">
    <subcellularLocation>
        <location evidence="1 6">Cell membrane</location>
        <topology evidence="1 6">Multi-pass membrane protein</topology>
    </subcellularLocation>
</comment>
<feature type="transmembrane region" description="Helical" evidence="6">
    <location>
        <begin position="21"/>
        <end position="41"/>
    </location>
</feature>
<comment type="caution">
    <text evidence="8">The sequence shown here is derived from an EMBL/GenBank/DDBJ whole genome shotgun (WGS) entry which is preliminary data.</text>
</comment>
<dbReference type="Proteomes" id="UP000664857">
    <property type="component" value="Unassembled WGS sequence"/>
</dbReference>
<evidence type="ECO:0000256" key="5">
    <source>
        <dbReference type="ARBA" id="ARBA00023136"/>
    </source>
</evidence>
<evidence type="ECO:0000313" key="9">
    <source>
        <dbReference type="Proteomes" id="UP000664857"/>
    </source>
</evidence>
<sequence>MNFNQLVIRNVLRNGREYLTYFFSSLFSVMVFFIFSLLYFHPDLGSQLRGSSDTMSEMATFGITVAEVVIALMSFVFLWYAFSAFLQTRKPQLSVYLTLGMSEKKLRKMIVSENLVLGFGSILVGTLAGITFSKLILLISQNILAVEEGLAFYFPWKAILLTWVVYAFIFLFISLVTILKLRKLNFIEMKYEQEDIVVEPKTSVVLAALGVCLILVGYILVFGFVLDWGGLGTNLITLLACVLITILGTFLFFKYASVRLFYSLRNKNIFFRHGNMLTISNLMQRMKSNATMYFMIAIVGAIAFVGIGVSKAIGSYEFGSTQADSFAVVYTNNYGDPTEASKKIHAENIKEIEQLIEKEAPNYLSIDLNQTDIWVEDEAIGSSEMLTGISESTFNQLLTFEGKEPVVVPNGTVLKLARTNSDVKQVKKEKLTSVKKPVSLLFQTDNDSEERSLATLTYSEEQMAISRPQNALAVVSDATFEEIKKKTPYESPNIHIFQFNDWQKYPEMNKKIAQDLSKKQVVSEQKLDDYFTSINKRPENDLTESEIDGMMAVEAEGFYYSTMYKTWLDTKQKNGTILLISVLLGSVFFTFSCSIIYFKLFSELEKDGKYHRSLYILGVPEKRRRKMVTVEMLIMFFMPFVISSLHFVVAMSALKTMVNLPVYQYLGQILIVYIIFQVLFFLLCRRQYVKTLNKYAENIKR</sequence>
<feature type="transmembrane region" description="Helical" evidence="6">
    <location>
        <begin position="159"/>
        <end position="181"/>
    </location>
</feature>
<dbReference type="PIRSF" id="PIRSF018968">
    <property type="entry name" value="ABC_permease_BceB"/>
    <property type="match status" value="1"/>
</dbReference>
<reference evidence="8 9" key="1">
    <citation type="submission" date="2021-03" db="EMBL/GenBank/DDBJ databases">
        <title>Enterococcal diversity collection.</title>
        <authorList>
            <person name="Gilmore M.S."/>
            <person name="Schwartzman J."/>
            <person name="Van Tyne D."/>
            <person name="Martin M."/>
            <person name="Earl A.M."/>
            <person name="Manson A.L."/>
            <person name="Straub T."/>
            <person name="Salamzade R."/>
            <person name="Saavedra J."/>
            <person name="Lebreton F."/>
            <person name="Prichula J."/>
            <person name="Schaufler K."/>
            <person name="Gaca A."/>
            <person name="Sgardioli B."/>
            <person name="Wagenaar J."/>
            <person name="Strong T."/>
        </authorList>
    </citation>
    <scope>NUCLEOTIDE SEQUENCE [LARGE SCALE GENOMIC DNA]</scope>
    <source>
        <strain evidence="8 9">DIV0080</strain>
    </source>
</reference>
<dbReference type="RefSeq" id="WP_206966130.1">
    <property type="nucleotide sequence ID" value="NZ_JAFLVX010000018.1"/>
</dbReference>
<feature type="transmembrane region" description="Helical" evidence="6">
    <location>
        <begin position="115"/>
        <end position="139"/>
    </location>
</feature>
<dbReference type="InterPro" id="IPR052536">
    <property type="entry name" value="ABC-4_Integral_Memb_Prot"/>
</dbReference>
<dbReference type="InterPro" id="IPR003838">
    <property type="entry name" value="ABC3_permease_C"/>
</dbReference>
<evidence type="ECO:0000256" key="3">
    <source>
        <dbReference type="ARBA" id="ARBA00022692"/>
    </source>
</evidence>
<keyword evidence="4 6" id="KW-1133">Transmembrane helix</keyword>
<accession>A0ABS3HT06</accession>
<keyword evidence="6" id="KW-0813">Transport</keyword>
<evidence type="ECO:0000256" key="4">
    <source>
        <dbReference type="ARBA" id="ARBA00022989"/>
    </source>
</evidence>
<dbReference type="PANTHER" id="PTHR46795:SF3">
    <property type="entry name" value="ABC TRANSPORTER PERMEASE"/>
    <property type="match status" value="1"/>
</dbReference>
<keyword evidence="5 6" id="KW-0472">Membrane</keyword>
<feature type="domain" description="ABC3 transporter permease C-terminal" evidence="7">
    <location>
        <begin position="68"/>
        <end position="185"/>
    </location>
</feature>
<gene>
    <name evidence="8" type="ORF">DOK76_06870</name>
</gene>
<protein>
    <submittedName>
        <fullName evidence="8">FtsX-like permease family protein</fullName>
    </submittedName>
</protein>
<feature type="transmembrane region" description="Helical" evidence="6">
    <location>
        <begin position="290"/>
        <end position="309"/>
    </location>
</feature>
<evidence type="ECO:0000256" key="1">
    <source>
        <dbReference type="ARBA" id="ARBA00004651"/>
    </source>
</evidence>
<keyword evidence="2 6" id="KW-1003">Cell membrane</keyword>
<evidence type="ECO:0000313" key="8">
    <source>
        <dbReference type="EMBL" id="MBO0476786.1"/>
    </source>
</evidence>
<name>A0ABS3HT06_9ENTE</name>